<accession>A0A8C3K3P1</accession>
<sequence length="85" mass="9084">MYLQVLFGKLPPSRNILIQKYPKTSAQNYSSVGWLPGAESLWQPTAISASSQSNPVRRHSIASDSGDTGIGTSCSDSVEGDLISQ</sequence>
<evidence type="ECO:0000313" key="3">
    <source>
        <dbReference type="Proteomes" id="UP000694419"/>
    </source>
</evidence>
<reference evidence="2" key="1">
    <citation type="submission" date="2025-08" db="UniProtKB">
        <authorList>
            <consortium name="Ensembl"/>
        </authorList>
    </citation>
    <scope>IDENTIFICATION</scope>
</reference>
<feature type="compositionally biased region" description="Polar residues" evidence="1">
    <location>
        <begin position="62"/>
        <end position="76"/>
    </location>
</feature>
<organism evidence="2 3">
    <name type="scientific">Calidris pygmaea</name>
    <name type="common">Spoon-billed sandpiper</name>
    <dbReference type="NCBI Taxonomy" id="425635"/>
    <lineage>
        <taxon>Eukaryota</taxon>
        <taxon>Metazoa</taxon>
        <taxon>Chordata</taxon>
        <taxon>Craniata</taxon>
        <taxon>Vertebrata</taxon>
        <taxon>Euteleostomi</taxon>
        <taxon>Archelosauria</taxon>
        <taxon>Archosauria</taxon>
        <taxon>Dinosauria</taxon>
        <taxon>Saurischia</taxon>
        <taxon>Theropoda</taxon>
        <taxon>Coelurosauria</taxon>
        <taxon>Aves</taxon>
        <taxon>Neognathae</taxon>
        <taxon>Neoaves</taxon>
        <taxon>Charadriiformes</taxon>
        <taxon>Scolopacidae</taxon>
        <taxon>Calidris</taxon>
    </lineage>
</organism>
<feature type="region of interest" description="Disordered" evidence="1">
    <location>
        <begin position="48"/>
        <end position="85"/>
    </location>
</feature>
<evidence type="ECO:0000256" key="1">
    <source>
        <dbReference type="SAM" id="MobiDB-lite"/>
    </source>
</evidence>
<keyword evidence="3" id="KW-1185">Reference proteome</keyword>
<proteinExistence type="predicted"/>
<dbReference type="PANTHER" id="PTHR31075:SF2">
    <property type="entry name" value="CENTROSOMAL PROTEIN OF 85 KDA-LIKE"/>
    <property type="match status" value="1"/>
</dbReference>
<dbReference type="AlphaFoldDB" id="A0A8C3K3P1"/>
<dbReference type="Ensembl" id="ENSCPGT00000019311.1">
    <property type="protein sequence ID" value="ENSCPGP00000017655.1"/>
    <property type="gene ID" value="ENSCPGG00000012380.1"/>
</dbReference>
<reference evidence="2" key="2">
    <citation type="submission" date="2025-09" db="UniProtKB">
        <authorList>
            <consortium name="Ensembl"/>
        </authorList>
    </citation>
    <scope>IDENTIFICATION</scope>
</reference>
<dbReference type="PANTHER" id="PTHR31075">
    <property type="entry name" value="CENTROSOMAL PROTEIN OF 85 KDA"/>
    <property type="match status" value="1"/>
</dbReference>
<dbReference type="GO" id="GO:0005813">
    <property type="term" value="C:centrosome"/>
    <property type="evidence" value="ECO:0007669"/>
    <property type="project" value="TreeGrafter"/>
</dbReference>
<name>A0A8C3K3P1_9CHAR</name>
<protein>
    <submittedName>
        <fullName evidence="2">Uncharacterized protein</fullName>
    </submittedName>
</protein>
<dbReference type="InterPro" id="IPR040210">
    <property type="entry name" value="Cep85/Cep85L"/>
</dbReference>
<evidence type="ECO:0000313" key="2">
    <source>
        <dbReference type="Ensembl" id="ENSCPGP00000017655.1"/>
    </source>
</evidence>
<dbReference type="Proteomes" id="UP000694419">
    <property type="component" value="Unplaced"/>
</dbReference>